<dbReference type="SUPFAM" id="SSF89550">
    <property type="entry name" value="PHP domain-like"/>
    <property type="match status" value="1"/>
</dbReference>
<dbReference type="RefSeq" id="WP_030447749.1">
    <property type="nucleotide sequence ID" value="NZ_AP023354.1"/>
</dbReference>
<protein>
    <submittedName>
        <fullName evidence="2">PHP domain-containing protein</fullName>
    </submittedName>
</protein>
<dbReference type="Gene3D" id="3.20.20.140">
    <property type="entry name" value="Metal-dependent hydrolases"/>
    <property type="match status" value="1"/>
</dbReference>
<dbReference type="EMBL" id="AP023354">
    <property type="protein sequence ID" value="BCJ27469.1"/>
    <property type="molecule type" value="Genomic_DNA"/>
</dbReference>
<dbReference type="OrthoDB" id="9808747at2"/>
<organism evidence="2 3">
    <name type="scientific">Actinocatenispora sera</name>
    <dbReference type="NCBI Taxonomy" id="390989"/>
    <lineage>
        <taxon>Bacteria</taxon>
        <taxon>Bacillati</taxon>
        <taxon>Actinomycetota</taxon>
        <taxon>Actinomycetes</taxon>
        <taxon>Micromonosporales</taxon>
        <taxon>Micromonosporaceae</taxon>
        <taxon>Actinocatenispora</taxon>
    </lineage>
</organism>
<gene>
    <name evidence="2" type="ORF">Asera_15770</name>
</gene>
<dbReference type="InterPro" id="IPR016195">
    <property type="entry name" value="Pol/histidinol_Pase-like"/>
</dbReference>
<dbReference type="InterPro" id="IPR004013">
    <property type="entry name" value="PHP_dom"/>
</dbReference>
<dbReference type="InterPro" id="IPR027421">
    <property type="entry name" value="DNA_pol_lamdba_lyase_dom_sf"/>
</dbReference>
<evidence type="ECO:0000313" key="2">
    <source>
        <dbReference type="EMBL" id="BCJ27469.1"/>
    </source>
</evidence>
<evidence type="ECO:0000259" key="1">
    <source>
        <dbReference type="SMART" id="SM00481"/>
    </source>
</evidence>
<dbReference type="InterPro" id="IPR050243">
    <property type="entry name" value="PHP_phosphatase"/>
</dbReference>
<evidence type="ECO:0000313" key="3">
    <source>
        <dbReference type="Proteomes" id="UP000680750"/>
    </source>
</evidence>
<accession>A0A810KYH4</accession>
<dbReference type="AlphaFoldDB" id="A0A810KYH4"/>
<dbReference type="SMART" id="SM00481">
    <property type="entry name" value="POLIIIAc"/>
    <property type="match status" value="1"/>
</dbReference>
<dbReference type="KEGG" id="aser:Asera_15770"/>
<sequence length="345" mass="36594">MGTEGARDPVADLRRIAFLLERAGEATYRVRAFRRAAGTVADLDAGEIDARVAAGTVGELPGIGAVTERCIVESLRGEEPVYLRRLLATAGRSVDADGAALRALLRGDLHSHTDASDGGSPLAEMAAAAIDLGHDYLAITDHSPRLTVANGLSADRLRAQLGQIRALAPAVAPFRLLTGIEVDIDADGTLDQEPALLAELDVVVASLHSGLRGSRDVVTGRMLAAIGSGQMDVLGHCTGRMVTGKRHRPESDFDAERVFAAAAAADVAIEVNCRPERLDPPKRLLRLAIEAGCLFSIDSDAHAPGQLDWLPYGCARAAACGIDPDRVVDTWPVERLLEWTGRRRG</sequence>
<dbReference type="GO" id="GO:0042578">
    <property type="term" value="F:phosphoric ester hydrolase activity"/>
    <property type="evidence" value="ECO:0007669"/>
    <property type="project" value="TreeGrafter"/>
</dbReference>
<dbReference type="SUPFAM" id="SSF47802">
    <property type="entry name" value="DNA polymerase beta, N-terminal domain-like"/>
    <property type="match status" value="1"/>
</dbReference>
<dbReference type="InterPro" id="IPR003141">
    <property type="entry name" value="Pol/His_phosphatase_N"/>
</dbReference>
<proteinExistence type="predicted"/>
<dbReference type="PANTHER" id="PTHR36928">
    <property type="entry name" value="PHOSPHATASE YCDX-RELATED"/>
    <property type="match status" value="1"/>
</dbReference>
<dbReference type="PANTHER" id="PTHR36928:SF1">
    <property type="entry name" value="PHOSPHATASE YCDX-RELATED"/>
    <property type="match status" value="1"/>
</dbReference>
<name>A0A810KYH4_9ACTN</name>
<dbReference type="GO" id="GO:0005829">
    <property type="term" value="C:cytosol"/>
    <property type="evidence" value="ECO:0007669"/>
    <property type="project" value="TreeGrafter"/>
</dbReference>
<dbReference type="CDD" id="cd07436">
    <property type="entry name" value="PHP_PolX"/>
    <property type="match status" value="1"/>
</dbReference>
<dbReference type="Pfam" id="PF02811">
    <property type="entry name" value="PHP"/>
    <property type="match status" value="1"/>
</dbReference>
<feature type="domain" description="Polymerase/histidinol phosphatase N-terminal" evidence="1">
    <location>
        <begin position="107"/>
        <end position="186"/>
    </location>
</feature>
<dbReference type="Gene3D" id="1.10.150.110">
    <property type="entry name" value="DNA polymerase beta, N-terminal domain-like"/>
    <property type="match status" value="1"/>
</dbReference>
<keyword evidence="3" id="KW-1185">Reference proteome</keyword>
<dbReference type="FunFam" id="3.20.20.140:FF:000047">
    <property type="entry name" value="PHP domain-containing protein"/>
    <property type="match status" value="1"/>
</dbReference>
<dbReference type="InterPro" id="IPR010996">
    <property type="entry name" value="HHH_MUS81"/>
</dbReference>
<dbReference type="NCBIfam" id="NF005928">
    <property type="entry name" value="PRK07945.1"/>
    <property type="match status" value="1"/>
</dbReference>
<dbReference type="InterPro" id="IPR047967">
    <property type="entry name" value="PolX_PHP"/>
</dbReference>
<dbReference type="GO" id="GO:0008270">
    <property type="term" value="F:zinc ion binding"/>
    <property type="evidence" value="ECO:0007669"/>
    <property type="project" value="TreeGrafter"/>
</dbReference>
<dbReference type="Pfam" id="PF14716">
    <property type="entry name" value="HHH_8"/>
    <property type="match status" value="1"/>
</dbReference>
<reference evidence="2" key="1">
    <citation type="submission" date="2020-08" db="EMBL/GenBank/DDBJ databases">
        <title>Whole genome shotgun sequence of Actinocatenispora sera NBRC 101916.</title>
        <authorList>
            <person name="Komaki H."/>
            <person name="Tamura T."/>
        </authorList>
    </citation>
    <scope>NUCLEOTIDE SEQUENCE</scope>
    <source>
        <strain evidence="2">NBRC 101916</strain>
    </source>
</reference>
<dbReference type="Proteomes" id="UP000680750">
    <property type="component" value="Chromosome"/>
</dbReference>